<evidence type="ECO:0000313" key="1">
    <source>
        <dbReference type="EMBL" id="MCR2805223.1"/>
    </source>
</evidence>
<dbReference type="EMBL" id="JANIPJ010000010">
    <property type="protein sequence ID" value="MCR2805223.1"/>
    <property type="molecule type" value="Genomic_DNA"/>
</dbReference>
<comment type="caution">
    <text evidence="1">The sequence shown here is derived from an EMBL/GenBank/DDBJ whole genome shotgun (WGS) entry which is preliminary data.</text>
</comment>
<accession>A0A9X2SB23</accession>
<keyword evidence="2" id="KW-1185">Reference proteome</keyword>
<organism evidence="1 2">
    <name type="scientific">Paenibacillus soyae</name>
    <dbReference type="NCBI Taxonomy" id="2969249"/>
    <lineage>
        <taxon>Bacteria</taxon>
        <taxon>Bacillati</taxon>
        <taxon>Bacillota</taxon>
        <taxon>Bacilli</taxon>
        <taxon>Bacillales</taxon>
        <taxon>Paenibacillaceae</taxon>
        <taxon>Paenibacillus</taxon>
    </lineage>
</organism>
<protein>
    <submittedName>
        <fullName evidence="1">Uncharacterized protein</fullName>
    </submittedName>
</protein>
<evidence type="ECO:0000313" key="2">
    <source>
        <dbReference type="Proteomes" id="UP001141950"/>
    </source>
</evidence>
<gene>
    <name evidence="1" type="ORF">NQZ67_15155</name>
</gene>
<proteinExistence type="predicted"/>
<name>A0A9X2SB23_9BACL</name>
<reference evidence="1" key="1">
    <citation type="submission" date="2022-08" db="EMBL/GenBank/DDBJ databases">
        <title>The genomic sequence of strain Paenibacillus sp. SCIV0701.</title>
        <authorList>
            <person name="Zhao H."/>
        </authorList>
    </citation>
    <scope>NUCLEOTIDE SEQUENCE</scope>
    <source>
        <strain evidence="1">SCIV0701</strain>
    </source>
</reference>
<dbReference type="RefSeq" id="WP_257447293.1">
    <property type="nucleotide sequence ID" value="NZ_JANIPJ010000010.1"/>
</dbReference>
<dbReference type="Proteomes" id="UP001141950">
    <property type="component" value="Unassembled WGS sequence"/>
</dbReference>
<sequence length="174" mass="20378">MARTWKIVLILSLLVNGILAWKVFYPHAPNDSARMYYQQTVINLRLAVNALDEASSSSEERDIITWIHLANQHLHEALFDMHYYEDAFNRRRIQAGNLSAELYTRWQDLSRIEFGLIKGENPDNEYIRYLLKNLAYWSDNLPDVYTKQTVGQIKRTMNDVDELKPDIRVSSGDE</sequence>
<dbReference type="AlphaFoldDB" id="A0A9X2SB23"/>